<dbReference type="STRING" id="50990.A0A4R5XER4"/>
<keyword evidence="3" id="KW-1185">Reference proteome</keyword>
<evidence type="ECO:0000313" key="2">
    <source>
        <dbReference type="EMBL" id="TDL29533.1"/>
    </source>
</evidence>
<dbReference type="PANTHER" id="PTHR23077">
    <property type="entry name" value="AAA-FAMILY ATPASE"/>
    <property type="match status" value="1"/>
</dbReference>
<dbReference type="Proteomes" id="UP000294933">
    <property type="component" value="Unassembled WGS sequence"/>
</dbReference>
<evidence type="ECO:0000313" key="3">
    <source>
        <dbReference type="Proteomes" id="UP000294933"/>
    </source>
</evidence>
<dbReference type="AlphaFoldDB" id="A0A4R5XER4"/>
<sequence>MIHTSKSDVQSLEDAFVQVSFYDDCAAQASADKLYDDWVKQASGKRSDPEIYAADALRKLYPNHSLVISADWQLNLLRFPGAYAEPVNPSELVTEAIFVPLPRHTSTLPGILVESVAYGAFKFSWEKYQYLVYIAKWLVGFGQITYHFILHEGPEEPSRDFLVAAGAFSQALHDEIWVYNQGFWNKDTGLYSEVQKANWNDVILKETFKKSLKSDVYSFFKSEDIYKELAIPWKRGIIMYGPPGNGKTISIKAIMKAVQAEGHSPLYVKSFQSWKGEEGSMADVFEMARKEAPCVLVLEDLDSLINDRNRSFFLNQLDGLEGNDGLLVIGTTNHFERLDPGLSTRPSRFDRKYLFDDPDRDERALYAKYWQKKLAHNEDLKFPDSLVTDVANLTSGFSFAYLKEAFVSCLVLLALDEEKKTTFEAALKAQIKSLRDQLDKTPRSGTTRNWTVQPASVSMPITLPKPDTSETRMNFSMSNFVHTNGRYFSAQGRS</sequence>
<gene>
    <name evidence="2" type="ORF">BD410DRAFT_779961</name>
</gene>
<dbReference type="CDD" id="cd19481">
    <property type="entry name" value="RecA-like_protease"/>
    <property type="match status" value="1"/>
</dbReference>
<dbReference type="GO" id="GO:0005634">
    <property type="term" value="C:nucleus"/>
    <property type="evidence" value="ECO:0007669"/>
    <property type="project" value="TreeGrafter"/>
</dbReference>
<dbReference type="Pfam" id="PF00004">
    <property type="entry name" value="AAA"/>
    <property type="match status" value="1"/>
</dbReference>
<dbReference type="EMBL" id="ML170156">
    <property type="protein sequence ID" value="TDL29533.1"/>
    <property type="molecule type" value="Genomic_DNA"/>
</dbReference>
<protein>
    <submittedName>
        <fullName evidence="2">P-loop containing nucleoside triphosphate hydrolase protein</fullName>
    </submittedName>
</protein>
<dbReference type="Gene3D" id="3.40.50.300">
    <property type="entry name" value="P-loop containing nucleotide triphosphate hydrolases"/>
    <property type="match status" value="1"/>
</dbReference>
<dbReference type="OrthoDB" id="2115716at2759"/>
<feature type="domain" description="AAA+ ATPase" evidence="1">
    <location>
        <begin position="233"/>
        <end position="359"/>
    </location>
</feature>
<keyword evidence="2" id="KW-0378">Hydrolase</keyword>
<dbReference type="SUPFAM" id="SSF52540">
    <property type="entry name" value="P-loop containing nucleoside triphosphate hydrolases"/>
    <property type="match status" value="1"/>
</dbReference>
<organism evidence="2 3">
    <name type="scientific">Rickenella mellea</name>
    <dbReference type="NCBI Taxonomy" id="50990"/>
    <lineage>
        <taxon>Eukaryota</taxon>
        <taxon>Fungi</taxon>
        <taxon>Dikarya</taxon>
        <taxon>Basidiomycota</taxon>
        <taxon>Agaricomycotina</taxon>
        <taxon>Agaricomycetes</taxon>
        <taxon>Hymenochaetales</taxon>
        <taxon>Rickenellaceae</taxon>
        <taxon>Rickenella</taxon>
    </lineage>
</organism>
<reference evidence="2 3" key="1">
    <citation type="submission" date="2018-06" db="EMBL/GenBank/DDBJ databases">
        <title>A transcriptomic atlas of mushroom development highlights an independent origin of complex multicellularity.</title>
        <authorList>
            <consortium name="DOE Joint Genome Institute"/>
            <person name="Krizsan K."/>
            <person name="Almasi E."/>
            <person name="Merenyi Z."/>
            <person name="Sahu N."/>
            <person name="Viragh M."/>
            <person name="Koszo T."/>
            <person name="Mondo S."/>
            <person name="Kiss B."/>
            <person name="Balint B."/>
            <person name="Kues U."/>
            <person name="Barry K."/>
            <person name="Hegedus J.C."/>
            <person name="Henrissat B."/>
            <person name="Johnson J."/>
            <person name="Lipzen A."/>
            <person name="Ohm R."/>
            <person name="Nagy I."/>
            <person name="Pangilinan J."/>
            <person name="Yan J."/>
            <person name="Xiong Y."/>
            <person name="Grigoriev I.V."/>
            <person name="Hibbett D.S."/>
            <person name="Nagy L.G."/>
        </authorList>
    </citation>
    <scope>NUCLEOTIDE SEQUENCE [LARGE SCALE GENOMIC DNA]</scope>
    <source>
        <strain evidence="2 3">SZMC22713</strain>
    </source>
</reference>
<dbReference type="GO" id="GO:0016887">
    <property type="term" value="F:ATP hydrolysis activity"/>
    <property type="evidence" value="ECO:0007669"/>
    <property type="project" value="InterPro"/>
</dbReference>
<accession>A0A4R5XER4</accession>
<dbReference type="GO" id="GO:0042254">
    <property type="term" value="P:ribosome biogenesis"/>
    <property type="evidence" value="ECO:0007669"/>
    <property type="project" value="TreeGrafter"/>
</dbReference>
<dbReference type="GO" id="GO:1990275">
    <property type="term" value="F:preribosome binding"/>
    <property type="evidence" value="ECO:0007669"/>
    <property type="project" value="TreeGrafter"/>
</dbReference>
<dbReference type="SMART" id="SM00382">
    <property type="entry name" value="AAA"/>
    <property type="match status" value="1"/>
</dbReference>
<dbReference type="InterPro" id="IPR003959">
    <property type="entry name" value="ATPase_AAA_core"/>
</dbReference>
<dbReference type="PANTHER" id="PTHR23077:SF132">
    <property type="entry name" value="ATP-DEPENDENT ZN PROTEASE"/>
    <property type="match status" value="1"/>
</dbReference>
<dbReference type="InterPro" id="IPR050168">
    <property type="entry name" value="AAA_ATPase_domain"/>
</dbReference>
<evidence type="ECO:0000259" key="1">
    <source>
        <dbReference type="SMART" id="SM00382"/>
    </source>
</evidence>
<dbReference type="GO" id="GO:0005524">
    <property type="term" value="F:ATP binding"/>
    <property type="evidence" value="ECO:0007669"/>
    <property type="project" value="InterPro"/>
</dbReference>
<dbReference type="InterPro" id="IPR027417">
    <property type="entry name" value="P-loop_NTPase"/>
</dbReference>
<dbReference type="InterPro" id="IPR003593">
    <property type="entry name" value="AAA+_ATPase"/>
</dbReference>
<dbReference type="GO" id="GO:0003723">
    <property type="term" value="F:RNA binding"/>
    <property type="evidence" value="ECO:0007669"/>
    <property type="project" value="TreeGrafter"/>
</dbReference>
<dbReference type="VEuPathDB" id="FungiDB:BD410DRAFT_779961"/>
<name>A0A4R5XER4_9AGAM</name>
<proteinExistence type="predicted"/>